<dbReference type="Proteomes" id="UP000632377">
    <property type="component" value="Unassembled WGS sequence"/>
</dbReference>
<feature type="transmembrane region" description="Helical" evidence="1">
    <location>
        <begin position="12"/>
        <end position="34"/>
    </location>
</feature>
<feature type="transmembrane region" description="Helical" evidence="1">
    <location>
        <begin position="46"/>
        <end position="72"/>
    </location>
</feature>
<feature type="transmembrane region" description="Helical" evidence="1">
    <location>
        <begin position="236"/>
        <end position="254"/>
    </location>
</feature>
<proteinExistence type="predicted"/>
<sequence>MLNKLMKYELKATSRLLVPLYLILFILSIVNRFIFNFNSQDVVFKIVNTFLMISYVISIFAVLIVTVIYMIVRFYKNLLTDEGYLMFTLPTKTHELITSKLIITVLWTIISVAAVLISLFIAFSSQADFVDILNAVRDAITSLNRDFGGNWMFALIEGIVMLLLSLTTNILMIYTSIALGQLFSKHKIIGSFISYIAIYTVIQFAMIIVLVIFGAFNSNTEVGISVLPKVILPTSIIILAAGSSCFYLGTNYIFKKKLNLD</sequence>
<protein>
    <recommendedName>
        <fullName evidence="4">ABC transporter permease</fullName>
    </recommendedName>
</protein>
<dbReference type="RefSeq" id="WP_202749790.1">
    <property type="nucleotide sequence ID" value="NZ_JAESWC010000009.1"/>
</dbReference>
<feature type="transmembrane region" description="Helical" evidence="1">
    <location>
        <begin position="192"/>
        <end position="216"/>
    </location>
</feature>
<organism evidence="2 3">
    <name type="scientific">Clostridium rhizosphaerae</name>
    <dbReference type="NCBI Taxonomy" id="2803861"/>
    <lineage>
        <taxon>Bacteria</taxon>
        <taxon>Bacillati</taxon>
        <taxon>Bacillota</taxon>
        <taxon>Clostridia</taxon>
        <taxon>Eubacteriales</taxon>
        <taxon>Clostridiaceae</taxon>
        <taxon>Clostridium</taxon>
    </lineage>
</organism>
<keyword evidence="3" id="KW-1185">Reference proteome</keyword>
<feature type="transmembrane region" description="Helical" evidence="1">
    <location>
        <begin position="151"/>
        <end position="180"/>
    </location>
</feature>
<feature type="transmembrane region" description="Helical" evidence="1">
    <location>
        <begin position="101"/>
        <end position="123"/>
    </location>
</feature>
<evidence type="ECO:0000313" key="2">
    <source>
        <dbReference type="EMBL" id="MBL4937035.1"/>
    </source>
</evidence>
<evidence type="ECO:0008006" key="4">
    <source>
        <dbReference type="Google" id="ProtNLM"/>
    </source>
</evidence>
<evidence type="ECO:0000256" key="1">
    <source>
        <dbReference type="SAM" id="Phobius"/>
    </source>
</evidence>
<keyword evidence="1" id="KW-1133">Transmembrane helix</keyword>
<dbReference type="EMBL" id="JAESWC010000009">
    <property type="protein sequence ID" value="MBL4937035.1"/>
    <property type="molecule type" value="Genomic_DNA"/>
</dbReference>
<gene>
    <name evidence="2" type="ORF">JK636_14870</name>
</gene>
<name>A0ABS1TCF3_9CLOT</name>
<accession>A0ABS1TCF3</accession>
<keyword evidence="1" id="KW-0472">Membrane</keyword>
<evidence type="ECO:0000313" key="3">
    <source>
        <dbReference type="Proteomes" id="UP000632377"/>
    </source>
</evidence>
<keyword evidence="1" id="KW-0812">Transmembrane</keyword>
<reference evidence="2 3" key="1">
    <citation type="submission" date="2021-01" db="EMBL/GenBank/DDBJ databases">
        <title>Genome public.</title>
        <authorList>
            <person name="Liu C."/>
            <person name="Sun Q."/>
        </authorList>
    </citation>
    <scope>NUCLEOTIDE SEQUENCE [LARGE SCALE GENOMIC DNA]</scope>
    <source>
        <strain evidence="2 3">YIM B02515</strain>
    </source>
</reference>
<comment type="caution">
    <text evidence="2">The sequence shown here is derived from an EMBL/GenBank/DDBJ whole genome shotgun (WGS) entry which is preliminary data.</text>
</comment>